<dbReference type="EMBL" id="CM017693">
    <property type="protein sequence ID" value="TYH13856.1"/>
    <property type="molecule type" value="Genomic_DNA"/>
</dbReference>
<accession>A0A5D2G8Y6</accession>
<keyword evidence="2" id="KW-1185">Reference proteome</keyword>
<evidence type="ECO:0000313" key="1">
    <source>
        <dbReference type="EMBL" id="TYH13856.1"/>
    </source>
</evidence>
<dbReference type="PANTHER" id="PTHR12416">
    <property type="entry name" value="RRNA-PROCESSING PROTEIN UTP23 HOMOLOG"/>
    <property type="match status" value="1"/>
</dbReference>
<dbReference type="AlphaFoldDB" id="A0A5D2G8Y6"/>
<gene>
    <name evidence="1" type="ORF">ES288_A06G172900v1</name>
</gene>
<reference evidence="1 2" key="1">
    <citation type="submission" date="2019-06" db="EMBL/GenBank/DDBJ databases">
        <title>WGS assembly of Gossypium darwinii.</title>
        <authorList>
            <person name="Chen Z.J."/>
            <person name="Sreedasyam A."/>
            <person name="Ando A."/>
            <person name="Song Q."/>
            <person name="De L."/>
            <person name="Hulse-Kemp A."/>
            <person name="Ding M."/>
            <person name="Ye W."/>
            <person name="Kirkbride R."/>
            <person name="Jenkins J."/>
            <person name="Plott C."/>
            <person name="Lovell J."/>
            <person name="Lin Y.-M."/>
            <person name="Vaughn R."/>
            <person name="Liu B."/>
            <person name="Li W."/>
            <person name="Simpson S."/>
            <person name="Scheffler B."/>
            <person name="Saski C."/>
            <person name="Grover C."/>
            <person name="Hu G."/>
            <person name="Conover J."/>
            <person name="Carlson J."/>
            <person name="Shu S."/>
            <person name="Boston L."/>
            <person name="Williams M."/>
            <person name="Peterson D."/>
            <person name="Mcgee K."/>
            <person name="Jones D."/>
            <person name="Wendel J."/>
            <person name="Stelly D."/>
            <person name="Grimwood J."/>
            <person name="Schmutz J."/>
        </authorList>
    </citation>
    <scope>NUCLEOTIDE SEQUENCE [LARGE SCALE GENOMIC DNA]</scope>
    <source>
        <strain evidence="1">1808015.09</strain>
    </source>
</reference>
<name>A0A5D2G8Y6_GOSDA</name>
<dbReference type="Proteomes" id="UP000323506">
    <property type="component" value="Chromosome A06"/>
</dbReference>
<evidence type="ECO:0008006" key="3">
    <source>
        <dbReference type="Google" id="ProtNLM"/>
    </source>
</evidence>
<proteinExistence type="predicted"/>
<protein>
    <recommendedName>
        <fullName evidence="3">PIN domain-containing protein</fullName>
    </recommendedName>
</protein>
<evidence type="ECO:0000313" key="2">
    <source>
        <dbReference type="Proteomes" id="UP000323506"/>
    </source>
</evidence>
<dbReference type="SUPFAM" id="SSF88723">
    <property type="entry name" value="PIN domain-like"/>
    <property type="match status" value="1"/>
</dbReference>
<dbReference type="InterPro" id="IPR029060">
    <property type="entry name" value="PIN-like_dom_sf"/>
</dbReference>
<dbReference type="Gene3D" id="3.40.50.1010">
    <property type="entry name" value="5'-nuclease"/>
    <property type="match status" value="1"/>
</dbReference>
<sequence length="119" mass="13812">MGKAKKAPKFTGMKKIVTQKAIKHYKDQVLNPNKKDFSKEKLPRNVPNISSTLFFTHNTSLGPPYCVLVDTNFNFSIQNKLDMEKRMMDYLYAKCTPCIKDYVMAELEKLGQKYRVALR</sequence>
<organism evidence="1 2">
    <name type="scientific">Gossypium darwinii</name>
    <name type="common">Darwin's cotton</name>
    <name type="synonym">Gossypium barbadense var. darwinii</name>
    <dbReference type="NCBI Taxonomy" id="34276"/>
    <lineage>
        <taxon>Eukaryota</taxon>
        <taxon>Viridiplantae</taxon>
        <taxon>Streptophyta</taxon>
        <taxon>Embryophyta</taxon>
        <taxon>Tracheophyta</taxon>
        <taxon>Spermatophyta</taxon>
        <taxon>Magnoliopsida</taxon>
        <taxon>eudicotyledons</taxon>
        <taxon>Gunneridae</taxon>
        <taxon>Pentapetalae</taxon>
        <taxon>rosids</taxon>
        <taxon>malvids</taxon>
        <taxon>Malvales</taxon>
        <taxon>Malvaceae</taxon>
        <taxon>Malvoideae</taxon>
        <taxon>Gossypium</taxon>
    </lineage>
</organism>